<dbReference type="PANTHER" id="PTHR12592">
    <property type="entry name" value="ATP-DEPENDENT (S)-NAD(P)H-HYDRATE DEHYDRATASE FAMILY MEMBER"/>
    <property type="match status" value="1"/>
</dbReference>
<comment type="subunit">
    <text evidence="17">Homotetramer.</text>
</comment>
<feature type="binding site" evidence="17">
    <location>
        <position position="448"/>
    </location>
    <ligand>
        <name>AMP</name>
        <dbReference type="ChEBI" id="CHEBI:456215"/>
    </ligand>
</feature>
<dbReference type="Proteomes" id="UP000672602">
    <property type="component" value="Unassembled WGS sequence"/>
</dbReference>
<dbReference type="EC" id="4.2.1.136" evidence="19"/>
<comment type="similarity">
    <text evidence="3 19">In the N-terminal section; belongs to the NnrE/AIBP family.</text>
</comment>
<feature type="binding site" evidence="18">
    <location>
        <begin position="132"/>
        <end position="138"/>
    </location>
    <ligand>
        <name>(6S)-NADPHX</name>
        <dbReference type="ChEBI" id="CHEBI:64076"/>
    </ligand>
</feature>
<comment type="similarity">
    <text evidence="4 19">In the C-terminal section; belongs to the NnrD/CARKD family.</text>
</comment>
<comment type="catalytic activity">
    <reaction evidence="2 18 19">
        <text>(6R)-NADPHX = (6S)-NADPHX</text>
        <dbReference type="Rhea" id="RHEA:32227"/>
        <dbReference type="ChEBI" id="CHEBI:64076"/>
        <dbReference type="ChEBI" id="CHEBI:64077"/>
        <dbReference type="EC" id="5.1.99.6"/>
    </reaction>
</comment>
<accession>A0A8J7V0P0</accession>
<protein>
    <recommendedName>
        <fullName evidence="19">Bifunctional NAD(P)H-hydrate repair enzyme</fullName>
    </recommendedName>
    <alternativeName>
        <fullName evidence="19">Nicotinamide nucleotide repair protein</fullName>
    </alternativeName>
    <domain>
        <recommendedName>
            <fullName evidence="19">ADP-dependent (S)-NAD(P)H-hydrate dehydratase</fullName>
            <ecNumber evidence="19">4.2.1.136</ecNumber>
        </recommendedName>
        <alternativeName>
            <fullName evidence="19">ADP-dependent NAD(P)HX dehydratase</fullName>
        </alternativeName>
    </domain>
    <domain>
        <recommendedName>
            <fullName evidence="19">NAD(P)H-hydrate epimerase</fullName>
            <ecNumber evidence="19">5.1.99.6</ecNumber>
        </recommendedName>
    </domain>
</protein>
<dbReference type="InterPro" id="IPR030677">
    <property type="entry name" value="Nnr"/>
</dbReference>
<comment type="function">
    <text evidence="17">Catalyzes the dehydration of the S-form of NAD(P)HX at the expense of ADP, which is converted to AMP. Together with NAD(P)HX epimerase, which catalyzes the epimerization of the S- and R-forms, the enzyme allows the repair of both epimers of NAD(P)HX, a damaged form of NAD(P)H that is a result of enzymatic or heat-dependent hydration.</text>
</comment>
<evidence type="ECO:0000256" key="14">
    <source>
        <dbReference type="ARBA" id="ARBA00025153"/>
    </source>
</evidence>
<comment type="function">
    <text evidence="18">Catalyzes the epimerization of the S- and R-forms of NAD(P)HX, a damaged form of NAD(P)H that is a result of enzymatic or heat-dependent hydration. This is a prerequisite for the S-specific NAD(P)H-hydrate dehydratase to allow the repair of both epimers of NAD(P)HX.</text>
</comment>
<dbReference type="PANTHER" id="PTHR12592:SF0">
    <property type="entry name" value="ATP-DEPENDENT (S)-NAD(P)H-HYDRATE DEHYDRATASE"/>
    <property type="match status" value="1"/>
</dbReference>
<evidence type="ECO:0000313" key="23">
    <source>
        <dbReference type="Proteomes" id="UP000672602"/>
    </source>
</evidence>
<dbReference type="HAMAP" id="MF_01965">
    <property type="entry name" value="NADHX_dehydratase"/>
    <property type="match status" value="1"/>
</dbReference>
<feature type="binding site" evidence="18">
    <location>
        <position position="128"/>
    </location>
    <ligand>
        <name>K(+)</name>
        <dbReference type="ChEBI" id="CHEBI:29103"/>
    </ligand>
</feature>
<evidence type="ECO:0000313" key="22">
    <source>
        <dbReference type="EMBL" id="MBP5855510.1"/>
    </source>
</evidence>
<evidence type="ECO:0000256" key="16">
    <source>
        <dbReference type="ARBA" id="ARBA00049209"/>
    </source>
</evidence>
<dbReference type="GO" id="GO:0005524">
    <property type="term" value="F:ATP binding"/>
    <property type="evidence" value="ECO:0007669"/>
    <property type="project" value="UniProtKB-UniRule"/>
</dbReference>
<dbReference type="InterPro" id="IPR004443">
    <property type="entry name" value="YjeF_N_dom"/>
</dbReference>
<dbReference type="InterPro" id="IPR000631">
    <property type="entry name" value="CARKD"/>
</dbReference>
<dbReference type="Gene3D" id="3.40.50.10260">
    <property type="entry name" value="YjeF N-terminal domain"/>
    <property type="match status" value="1"/>
</dbReference>
<comment type="similarity">
    <text evidence="18">Belongs to the NnrE/AIBP family.</text>
</comment>
<organism evidence="22 23">
    <name type="scientific">Marivibrio halodurans</name>
    <dbReference type="NCBI Taxonomy" id="2039722"/>
    <lineage>
        <taxon>Bacteria</taxon>
        <taxon>Pseudomonadati</taxon>
        <taxon>Pseudomonadota</taxon>
        <taxon>Alphaproteobacteria</taxon>
        <taxon>Rhodospirillales</taxon>
        <taxon>Rhodospirillaceae</taxon>
        <taxon>Marivibrio</taxon>
    </lineage>
</organism>
<dbReference type="PROSITE" id="PS51385">
    <property type="entry name" value="YJEF_N"/>
    <property type="match status" value="1"/>
</dbReference>
<evidence type="ECO:0000256" key="9">
    <source>
        <dbReference type="ARBA" id="ARBA00022958"/>
    </source>
</evidence>
<evidence type="ECO:0000256" key="11">
    <source>
        <dbReference type="ARBA" id="ARBA00023235"/>
    </source>
</evidence>
<feature type="domain" description="YjeF N-terminal" evidence="21">
    <location>
        <begin position="21"/>
        <end position="223"/>
    </location>
</feature>
<feature type="binding site" evidence="18">
    <location>
        <position position="162"/>
    </location>
    <ligand>
        <name>K(+)</name>
        <dbReference type="ChEBI" id="CHEBI:29103"/>
    </ligand>
</feature>
<dbReference type="HAMAP" id="MF_01966">
    <property type="entry name" value="NADHX_epimerase"/>
    <property type="match status" value="1"/>
</dbReference>
<keyword evidence="5 18" id="KW-0479">Metal-binding</keyword>
<feature type="binding site" evidence="17">
    <location>
        <position position="449"/>
    </location>
    <ligand>
        <name>(6S)-NADPHX</name>
        <dbReference type="ChEBI" id="CHEBI:64076"/>
    </ligand>
</feature>
<dbReference type="RefSeq" id="WP_210680096.1">
    <property type="nucleotide sequence ID" value="NZ_JAGMWN010000001.1"/>
</dbReference>
<keyword evidence="8 17" id="KW-0521">NADP</keyword>
<dbReference type="Pfam" id="PF01256">
    <property type="entry name" value="Carb_kinase"/>
    <property type="match status" value="1"/>
</dbReference>
<feature type="binding site" evidence="17">
    <location>
        <position position="267"/>
    </location>
    <ligand>
        <name>(6S)-NADPHX</name>
        <dbReference type="ChEBI" id="CHEBI:64076"/>
    </ligand>
</feature>
<dbReference type="PROSITE" id="PS51383">
    <property type="entry name" value="YJEF_C_3"/>
    <property type="match status" value="1"/>
</dbReference>
<comment type="similarity">
    <text evidence="17">Belongs to the NnrD/CARKD family.</text>
</comment>
<comment type="function">
    <text evidence="14 19">Bifunctional enzyme that catalyzes the epimerization of the S- and R-forms of NAD(P)HX and the dehydration of the S-form of NAD(P)HX at the expense of ADP, which is converted to AMP. This allows the repair of both epimers of NAD(P)HX, a damaged form of NAD(P)H that is a result of enzymatic or heat-dependent hydration.</text>
</comment>
<dbReference type="GO" id="GO:0046496">
    <property type="term" value="P:nicotinamide nucleotide metabolic process"/>
    <property type="evidence" value="ECO:0007669"/>
    <property type="project" value="UniProtKB-UniRule"/>
</dbReference>
<evidence type="ECO:0000256" key="6">
    <source>
        <dbReference type="ARBA" id="ARBA00022741"/>
    </source>
</evidence>
<dbReference type="GO" id="GO:0052856">
    <property type="term" value="F:NAD(P)HX epimerase activity"/>
    <property type="evidence" value="ECO:0007669"/>
    <property type="project" value="UniProtKB-UniRule"/>
</dbReference>
<reference evidence="22" key="1">
    <citation type="submission" date="2021-04" db="EMBL/GenBank/DDBJ databases">
        <authorList>
            <person name="Zhang D.-C."/>
        </authorList>
    </citation>
    <scope>NUCLEOTIDE SEQUENCE</scope>
    <source>
        <strain evidence="22">CGMCC 1.15697</strain>
    </source>
</reference>
<evidence type="ECO:0000256" key="15">
    <source>
        <dbReference type="ARBA" id="ARBA00048238"/>
    </source>
</evidence>
<keyword evidence="11 18" id="KW-0413">Isomerase</keyword>
<dbReference type="SUPFAM" id="SSF64153">
    <property type="entry name" value="YjeF N-terminal domain-like"/>
    <property type="match status" value="1"/>
</dbReference>
<feature type="binding site" evidence="17">
    <location>
        <position position="330"/>
    </location>
    <ligand>
        <name>(6S)-NADPHX</name>
        <dbReference type="ChEBI" id="CHEBI:64076"/>
    </ligand>
</feature>
<evidence type="ECO:0000259" key="20">
    <source>
        <dbReference type="PROSITE" id="PS51383"/>
    </source>
</evidence>
<name>A0A8J7V0P0_9PROT</name>
<evidence type="ECO:0000259" key="21">
    <source>
        <dbReference type="PROSITE" id="PS51385"/>
    </source>
</evidence>
<evidence type="ECO:0000256" key="8">
    <source>
        <dbReference type="ARBA" id="ARBA00022857"/>
    </source>
</evidence>
<comment type="catalytic activity">
    <reaction evidence="16 17 19">
        <text>(6S)-NADPHX + ADP = AMP + phosphate + NADPH + H(+)</text>
        <dbReference type="Rhea" id="RHEA:32235"/>
        <dbReference type="ChEBI" id="CHEBI:15378"/>
        <dbReference type="ChEBI" id="CHEBI:43474"/>
        <dbReference type="ChEBI" id="CHEBI:57783"/>
        <dbReference type="ChEBI" id="CHEBI:64076"/>
        <dbReference type="ChEBI" id="CHEBI:456215"/>
        <dbReference type="ChEBI" id="CHEBI:456216"/>
        <dbReference type="EC" id="4.2.1.136"/>
    </reaction>
</comment>
<feature type="binding site" evidence="17">
    <location>
        <position position="382"/>
    </location>
    <ligand>
        <name>(6S)-NADPHX</name>
        <dbReference type="ChEBI" id="CHEBI:64076"/>
    </ligand>
</feature>
<dbReference type="InterPro" id="IPR029056">
    <property type="entry name" value="Ribokinase-like"/>
</dbReference>
<comment type="catalytic activity">
    <reaction evidence="15 17 19">
        <text>(6S)-NADHX + ADP = AMP + phosphate + NADH + H(+)</text>
        <dbReference type="Rhea" id="RHEA:32223"/>
        <dbReference type="ChEBI" id="CHEBI:15378"/>
        <dbReference type="ChEBI" id="CHEBI:43474"/>
        <dbReference type="ChEBI" id="CHEBI:57945"/>
        <dbReference type="ChEBI" id="CHEBI:64074"/>
        <dbReference type="ChEBI" id="CHEBI:456215"/>
        <dbReference type="ChEBI" id="CHEBI:456216"/>
        <dbReference type="EC" id="4.2.1.136"/>
    </reaction>
</comment>
<evidence type="ECO:0000256" key="17">
    <source>
        <dbReference type="HAMAP-Rule" id="MF_01965"/>
    </source>
</evidence>
<evidence type="ECO:0000256" key="10">
    <source>
        <dbReference type="ARBA" id="ARBA00023027"/>
    </source>
</evidence>
<gene>
    <name evidence="17" type="primary">nnrD</name>
    <name evidence="18" type="synonym">nnrE</name>
    <name evidence="22" type="ORF">KAJ83_00690</name>
</gene>
<feature type="domain" description="YjeF C-terminal" evidence="20">
    <location>
        <begin position="233"/>
        <end position="503"/>
    </location>
</feature>
<feature type="binding site" evidence="18">
    <location>
        <position position="159"/>
    </location>
    <ligand>
        <name>(6S)-NADPHX</name>
        <dbReference type="ChEBI" id="CHEBI:64076"/>
    </ligand>
</feature>
<dbReference type="Gene3D" id="3.40.1190.20">
    <property type="match status" value="1"/>
</dbReference>
<dbReference type="GO" id="GO:0110051">
    <property type="term" value="P:metabolite repair"/>
    <property type="evidence" value="ECO:0007669"/>
    <property type="project" value="TreeGrafter"/>
</dbReference>
<proteinExistence type="inferred from homology"/>
<evidence type="ECO:0000256" key="19">
    <source>
        <dbReference type="PIRNR" id="PIRNR017184"/>
    </source>
</evidence>
<dbReference type="EC" id="5.1.99.6" evidence="19"/>
<evidence type="ECO:0000256" key="3">
    <source>
        <dbReference type="ARBA" id="ARBA00006001"/>
    </source>
</evidence>
<dbReference type="GO" id="GO:0052855">
    <property type="term" value="F:ADP-dependent NAD(P)H-hydrate dehydratase activity"/>
    <property type="evidence" value="ECO:0007669"/>
    <property type="project" value="UniProtKB-UniRule"/>
</dbReference>
<dbReference type="SUPFAM" id="SSF53613">
    <property type="entry name" value="Ribokinase-like"/>
    <property type="match status" value="1"/>
</dbReference>
<evidence type="ECO:0000256" key="4">
    <source>
        <dbReference type="ARBA" id="ARBA00009524"/>
    </source>
</evidence>
<comment type="catalytic activity">
    <reaction evidence="1 18 19">
        <text>(6R)-NADHX = (6S)-NADHX</text>
        <dbReference type="Rhea" id="RHEA:32215"/>
        <dbReference type="ChEBI" id="CHEBI:64074"/>
        <dbReference type="ChEBI" id="CHEBI:64075"/>
        <dbReference type="EC" id="5.1.99.6"/>
    </reaction>
</comment>
<dbReference type="Pfam" id="PF03853">
    <property type="entry name" value="YjeF_N"/>
    <property type="match status" value="1"/>
</dbReference>
<feature type="binding site" evidence="18">
    <location>
        <begin position="67"/>
        <end position="71"/>
    </location>
    <ligand>
        <name>(6S)-NADPHX</name>
        <dbReference type="ChEBI" id="CHEBI:64076"/>
    </ligand>
</feature>
<keyword evidence="9 18" id="KW-0630">Potassium</keyword>
<feature type="binding site" evidence="17">
    <location>
        <begin position="419"/>
        <end position="423"/>
    </location>
    <ligand>
        <name>AMP</name>
        <dbReference type="ChEBI" id="CHEBI:456215"/>
    </ligand>
</feature>
<keyword evidence="23" id="KW-1185">Reference proteome</keyword>
<dbReference type="NCBIfam" id="TIGR00196">
    <property type="entry name" value="yjeF_cterm"/>
    <property type="match status" value="1"/>
</dbReference>
<feature type="binding site" evidence="18">
    <location>
        <position position="68"/>
    </location>
    <ligand>
        <name>K(+)</name>
        <dbReference type="ChEBI" id="CHEBI:29103"/>
    </ligand>
</feature>
<evidence type="ECO:0000256" key="5">
    <source>
        <dbReference type="ARBA" id="ARBA00022723"/>
    </source>
</evidence>
<keyword evidence="7 17" id="KW-0067">ATP-binding</keyword>
<comment type="cofactor">
    <cofactor evidence="18 19">
        <name>K(+)</name>
        <dbReference type="ChEBI" id="CHEBI:29103"/>
    </cofactor>
    <text evidence="18 19">Binds 1 potassium ion per subunit.</text>
</comment>
<dbReference type="AlphaFoldDB" id="A0A8J7V0P0"/>
<evidence type="ECO:0000256" key="7">
    <source>
        <dbReference type="ARBA" id="ARBA00022840"/>
    </source>
</evidence>
<comment type="caution">
    <text evidence="22">The sequence shown here is derived from an EMBL/GenBank/DDBJ whole genome shotgun (WGS) entry which is preliminary data.</text>
</comment>
<evidence type="ECO:0000256" key="12">
    <source>
        <dbReference type="ARBA" id="ARBA00023239"/>
    </source>
</evidence>
<sequence length="517" mass="52827">MEDSLRHDIAHDHALLTTAEMYAADRAAVAGGRAGIDLMEAAGAAVAETVLERFEPGAVAVLCGPGNNGGDGFVAARRLVEAGWTVRLGLLGERAKLSGDAAVAAARWTGAVEPLSPALLDGAGIVIDALFGAGLDRPPEGAAAETLRAIGDRAILAVDMPSGIAGDSGADLSARADPSHPAPRADVTVTFFRAKPGHFLLPGRIARGDLVVRDIGISARVLDTIGPRIALNDPASWRALFPLPTPEQHKYGRGHLLVAGGPEMLGASRLAARAAQRVGAGMVTLAAPHQAAPLYRVSLDSAVVRAYRDTKTFVDMVDERRVSAALIGPGLGEGTLAAREKALAILRTGKPSVLDADALSLFEGGADLLFGAVTGPVLLTPHEGEFHRLFPDLADDPALSKLDRARQAAARAGGVLVLKGFDSVIAAPDGRAAINANAPPTLATAGSGDVLAGLAGGLMAQGMPAFEAGCAACWLHGAAATGFGPGLVADDLPERIPAALRLLGGWDHRAAEQGGYE</sequence>
<dbReference type="CDD" id="cd01171">
    <property type="entry name" value="YXKO-related"/>
    <property type="match status" value="1"/>
</dbReference>
<keyword evidence="6 17" id="KW-0547">Nucleotide-binding</keyword>
<evidence type="ECO:0000256" key="18">
    <source>
        <dbReference type="HAMAP-Rule" id="MF_01966"/>
    </source>
</evidence>
<comment type="cofactor">
    <cofactor evidence="17">
        <name>Mg(2+)</name>
        <dbReference type="ChEBI" id="CHEBI:18420"/>
    </cofactor>
</comment>
<keyword evidence="10 17" id="KW-0520">NAD</keyword>
<evidence type="ECO:0000256" key="1">
    <source>
        <dbReference type="ARBA" id="ARBA00000013"/>
    </source>
</evidence>
<keyword evidence="12 17" id="KW-0456">Lyase</keyword>
<dbReference type="NCBIfam" id="TIGR00197">
    <property type="entry name" value="yjeF_nterm"/>
    <property type="match status" value="1"/>
</dbReference>
<dbReference type="PIRSF" id="PIRSF017184">
    <property type="entry name" value="Nnr"/>
    <property type="match status" value="1"/>
</dbReference>
<dbReference type="EMBL" id="JAGMWN010000001">
    <property type="protein sequence ID" value="MBP5855510.1"/>
    <property type="molecule type" value="Genomic_DNA"/>
</dbReference>
<keyword evidence="13" id="KW-0511">Multifunctional enzyme</keyword>
<dbReference type="GO" id="GO:0046872">
    <property type="term" value="F:metal ion binding"/>
    <property type="evidence" value="ECO:0007669"/>
    <property type="project" value="UniProtKB-UniRule"/>
</dbReference>
<comment type="caution">
    <text evidence="18">Lacks conserved residue(s) required for the propagation of feature annotation.</text>
</comment>
<evidence type="ECO:0000256" key="13">
    <source>
        <dbReference type="ARBA" id="ARBA00023268"/>
    </source>
</evidence>
<dbReference type="InterPro" id="IPR036652">
    <property type="entry name" value="YjeF_N_dom_sf"/>
</dbReference>
<evidence type="ECO:0000256" key="2">
    <source>
        <dbReference type="ARBA" id="ARBA00000909"/>
    </source>
</evidence>